<dbReference type="InterPro" id="IPR012906">
    <property type="entry name" value="PaaX-like_N"/>
</dbReference>
<dbReference type="RefSeq" id="WP_159742891.1">
    <property type="nucleotide sequence ID" value="NZ_BLIR01000001.1"/>
</dbReference>
<dbReference type="Gene3D" id="1.20.58.1460">
    <property type="match status" value="1"/>
</dbReference>
<dbReference type="InterPro" id="IPR036388">
    <property type="entry name" value="WH-like_DNA-bd_sf"/>
</dbReference>
<sequence length="287" mass="31237">MNDQQTQRTPRSLIVTFYGAYGRGGPGAPGGPAAPVPVAALIRLLGALGVDPPSVRSAVSRLKRRGLLAPARTATGAAAYGLSDAARQLLDDGDRRIYARPAARLSDGWVLAVFSVPEEERHKRHLLRSRLARLGFGTAAPGVWLAPAQLYEETRHTLERLQLDPYVDLFTGAHAGFAPTADAVARWWDLDAIAAQHRAFLDEQEPVLQRWSRRRSVPPEAAYRDYLLALDAWRHLPYADPGLPSPLLPEDWPGGRAAEVFGRLHTKLRAAGALYAHEAMTGAQGLS</sequence>
<feature type="domain" description="Transcriptional repressor PaaX-like central Cas2-like" evidence="3">
    <location>
        <begin position="105"/>
        <end position="183"/>
    </location>
</feature>
<dbReference type="OrthoDB" id="2270427at2"/>
<dbReference type="Gene3D" id="3.30.70.2650">
    <property type="match status" value="1"/>
</dbReference>
<dbReference type="InterPro" id="IPR013225">
    <property type="entry name" value="PaaX_C"/>
</dbReference>
<dbReference type="EMBL" id="BLIR01000001">
    <property type="protein sequence ID" value="GFE36626.1"/>
    <property type="molecule type" value="Genomic_DNA"/>
</dbReference>
<dbReference type="Gene3D" id="1.10.10.10">
    <property type="entry name" value="Winged helix-like DNA-binding domain superfamily/Winged helix DNA-binding domain"/>
    <property type="match status" value="1"/>
</dbReference>
<reference evidence="4 5" key="1">
    <citation type="submission" date="2019-12" db="EMBL/GenBank/DDBJ databases">
        <title>Whole genome shotgun sequence of Streptomyces tubercidicus NBRC 13090.</title>
        <authorList>
            <person name="Ichikawa N."/>
            <person name="Kimura A."/>
            <person name="Kitahashi Y."/>
            <person name="Komaki H."/>
            <person name="Tamura T."/>
        </authorList>
    </citation>
    <scope>NUCLEOTIDE SEQUENCE [LARGE SCALE GENOMIC DNA]</scope>
    <source>
        <strain evidence="4 5">NBRC 13090</strain>
    </source>
</reference>
<evidence type="ECO:0000259" key="1">
    <source>
        <dbReference type="Pfam" id="PF07848"/>
    </source>
</evidence>
<dbReference type="Proteomes" id="UP000431826">
    <property type="component" value="Unassembled WGS sequence"/>
</dbReference>
<dbReference type="Pfam" id="PF20803">
    <property type="entry name" value="PaaX_M"/>
    <property type="match status" value="1"/>
</dbReference>
<dbReference type="InterPro" id="IPR048846">
    <property type="entry name" value="PaaX-like_central"/>
</dbReference>
<accession>A0A640UR94</accession>
<dbReference type="PIRSF" id="PIRSF020623">
    <property type="entry name" value="PaaX"/>
    <property type="match status" value="1"/>
</dbReference>
<dbReference type="GeneID" id="96282466"/>
<gene>
    <name evidence="4" type="ORF">Stube_12990</name>
</gene>
<feature type="domain" description="Transcriptional repressor PaaX-like N-terminal" evidence="1">
    <location>
        <begin position="10"/>
        <end position="85"/>
    </location>
</feature>
<dbReference type="InterPro" id="IPR011965">
    <property type="entry name" value="PaaX_trns_reg"/>
</dbReference>
<evidence type="ECO:0000313" key="5">
    <source>
        <dbReference type="Proteomes" id="UP000431826"/>
    </source>
</evidence>
<evidence type="ECO:0000259" key="2">
    <source>
        <dbReference type="Pfam" id="PF08223"/>
    </source>
</evidence>
<dbReference type="PANTHER" id="PTHR30319:SF1">
    <property type="entry name" value="TRANSCRIPTIONAL REPRESSOR PAAX"/>
    <property type="match status" value="1"/>
</dbReference>
<comment type="caution">
    <text evidence="4">The sequence shown here is derived from an EMBL/GenBank/DDBJ whole genome shotgun (WGS) entry which is preliminary data.</text>
</comment>
<evidence type="ECO:0000259" key="3">
    <source>
        <dbReference type="Pfam" id="PF20803"/>
    </source>
</evidence>
<keyword evidence="5" id="KW-1185">Reference proteome</keyword>
<dbReference type="GO" id="GO:0006351">
    <property type="term" value="P:DNA-templated transcription"/>
    <property type="evidence" value="ECO:0007669"/>
    <property type="project" value="InterPro"/>
</dbReference>
<dbReference type="PANTHER" id="PTHR30319">
    <property type="entry name" value="PHENYLACETIC ACID REGULATOR-RELATED TRANSCRIPTIONAL REPRESSOR"/>
    <property type="match status" value="1"/>
</dbReference>
<organism evidence="4 5">
    <name type="scientific">Streptomyces tubercidicus</name>
    <dbReference type="NCBI Taxonomy" id="47759"/>
    <lineage>
        <taxon>Bacteria</taxon>
        <taxon>Bacillati</taxon>
        <taxon>Actinomycetota</taxon>
        <taxon>Actinomycetes</taxon>
        <taxon>Kitasatosporales</taxon>
        <taxon>Streptomycetaceae</taxon>
        <taxon>Streptomyces</taxon>
    </lineage>
</organism>
<evidence type="ECO:0000313" key="4">
    <source>
        <dbReference type="EMBL" id="GFE36626.1"/>
    </source>
</evidence>
<dbReference type="Pfam" id="PF07848">
    <property type="entry name" value="PaaX"/>
    <property type="match status" value="1"/>
</dbReference>
<feature type="domain" description="Transcriptional repressor PaaX-like C-terminal" evidence="2">
    <location>
        <begin position="188"/>
        <end position="276"/>
    </location>
</feature>
<protein>
    <submittedName>
        <fullName evidence="4">PaaX family transcriptional regulator</fullName>
    </submittedName>
</protein>
<name>A0A640UR94_9ACTN</name>
<dbReference type="Pfam" id="PF08223">
    <property type="entry name" value="PaaX_C"/>
    <property type="match status" value="1"/>
</dbReference>
<dbReference type="AlphaFoldDB" id="A0A640UR94"/>
<proteinExistence type="predicted"/>